<evidence type="ECO:0000313" key="1">
    <source>
        <dbReference type="EMBL" id="ERE65785.1"/>
    </source>
</evidence>
<dbReference type="Proteomes" id="UP000030759">
    <property type="component" value="Unassembled WGS sequence"/>
</dbReference>
<reference evidence="2" key="1">
    <citation type="journal article" date="2013" name="Nat. Biotechnol.">
        <title>Chinese hamster genome sequenced from sorted chromosomes.</title>
        <authorList>
            <person name="Brinkrolf K."/>
            <person name="Rupp O."/>
            <person name="Laux H."/>
            <person name="Kollin F."/>
            <person name="Ernst W."/>
            <person name="Linke B."/>
            <person name="Kofler R."/>
            <person name="Romand S."/>
            <person name="Hesse F."/>
            <person name="Budach W.E."/>
            <person name="Galosy S."/>
            <person name="Muller D."/>
            <person name="Noll T."/>
            <person name="Wienberg J."/>
            <person name="Jostock T."/>
            <person name="Leonard M."/>
            <person name="Grillari J."/>
            <person name="Tauch A."/>
            <person name="Goesmann A."/>
            <person name="Helk B."/>
            <person name="Mott J.E."/>
            <person name="Puhler A."/>
            <person name="Borth N."/>
        </authorList>
    </citation>
    <scope>NUCLEOTIDE SEQUENCE [LARGE SCALE GENOMIC DNA]</scope>
    <source>
        <strain evidence="2">17A/GY</strain>
    </source>
</reference>
<dbReference type="EMBL" id="KE683212">
    <property type="protein sequence ID" value="ERE65785.1"/>
    <property type="molecule type" value="Genomic_DNA"/>
</dbReference>
<feature type="non-terminal residue" evidence="1">
    <location>
        <position position="1"/>
    </location>
</feature>
<proteinExistence type="predicted"/>
<sequence>ACSCSLLRFQQKDGSLRSHISASSHFWEFIAGSVLKVIVPYPDISGLFLPPEASMLRMAGQLTQRGALSLLLFLTPAVTPTWYAGSGYHPDESYNEVYAEEVPAARSLDYQGPHYVSLDSFELKILLPQPLQC</sequence>
<protein>
    <submittedName>
        <fullName evidence="1">Sushi repeat-containing protein SRPX2-like protein</fullName>
    </submittedName>
</protein>
<name>A0A061I1A5_CRIGR</name>
<gene>
    <name evidence="1" type="ORF">H671_xg19950</name>
</gene>
<evidence type="ECO:0000313" key="2">
    <source>
        <dbReference type="Proteomes" id="UP000030759"/>
    </source>
</evidence>
<organism evidence="1 2">
    <name type="scientific">Cricetulus griseus</name>
    <name type="common">Chinese hamster</name>
    <name type="synonym">Cricetulus barabensis griseus</name>
    <dbReference type="NCBI Taxonomy" id="10029"/>
    <lineage>
        <taxon>Eukaryota</taxon>
        <taxon>Metazoa</taxon>
        <taxon>Chordata</taxon>
        <taxon>Craniata</taxon>
        <taxon>Vertebrata</taxon>
        <taxon>Euteleostomi</taxon>
        <taxon>Mammalia</taxon>
        <taxon>Eutheria</taxon>
        <taxon>Euarchontoglires</taxon>
        <taxon>Glires</taxon>
        <taxon>Rodentia</taxon>
        <taxon>Myomorpha</taxon>
        <taxon>Muroidea</taxon>
        <taxon>Cricetidae</taxon>
        <taxon>Cricetinae</taxon>
        <taxon>Cricetulus</taxon>
    </lineage>
</organism>
<accession>A0A061I1A5</accession>
<dbReference type="AlphaFoldDB" id="A0A061I1A5"/>